<protein>
    <submittedName>
        <fullName evidence="1">Uncharacterized protein</fullName>
    </submittedName>
</protein>
<dbReference type="SUPFAM" id="SSF48403">
    <property type="entry name" value="Ankyrin repeat"/>
    <property type="match status" value="1"/>
</dbReference>
<gene>
    <name evidence="1" type="ORF">ACHHYP_14512</name>
</gene>
<dbReference type="Proteomes" id="UP000243579">
    <property type="component" value="Unassembled WGS sequence"/>
</dbReference>
<dbReference type="PANTHER" id="PTHR46586">
    <property type="entry name" value="ANKYRIN REPEAT-CONTAINING PROTEIN"/>
    <property type="match status" value="1"/>
</dbReference>
<dbReference type="PANTHER" id="PTHR46586:SF3">
    <property type="entry name" value="ANKYRIN REPEAT-CONTAINING PROTEIN"/>
    <property type="match status" value="1"/>
</dbReference>
<evidence type="ECO:0000313" key="2">
    <source>
        <dbReference type="Proteomes" id="UP000243579"/>
    </source>
</evidence>
<dbReference type="InterPro" id="IPR052050">
    <property type="entry name" value="SecEffector_AnkRepeat"/>
</dbReference>
<dbReference type="STRING" id="1202772.A0A1V9YD05"/>
<dbReference type="EMBL" id="JNBR01002133">
    <property type="protein sequence ID" value="OQR83601.1"/>
    <property type="molecule type" value="Genomic_DNA"/>
</dbReference>
<comment type="caution">
    <text evidence="1">The sequence shown here is derived from an EMBL/GenBank/DDBJ whole genome shotgun (WGS) entry which is preliminary data.</text>
</comment>
<reference evidence="1 2" key="1">
    <citation type="journal article" date="2014" name="Genome Biol. Evol.">
        <title>The secreted proteins of Achlya hypogyna and Thraustotheca clavata identify the ancestral oomycete secretome and reveal gene acquisitions by horizontal gene transfer.</title>
        <authorList>
            <person name="Misner I."/>
            <person name="Blouin N."/>
            <person name="Leonard G."/>
            <person name="Richards T.A."/>
            <person name="Lane C.E."/>
        </authorList>
    </citation>
    <scope>NUCLEOTIDE SEQUENCE [LARGE SCALE GENOMIC DNA]</scope>
    <source>
        <strain evidence="1 2">ATCC 48635</strain>
    </source>
</reference>
<dbReference type="AlphaFoldDB" id="A0A1V9YD05"/>
<evidence type="ECO:0000313" key="1">
    <source>
        <dbReference type="EMBL" id="OQR83601.1"/>
    </source>
</evidence>
<name>A0A1V9YD05_ACHHY</name>
<keyword evidence="2" id="KW-1185">Reference proteome</keyword>
<accession>A0A1V9YD05</accession>
<dbReference type="Gene3D" id="1.25.40.20">
    <property type="entry name" value="Ankyrin repeat-containing domain"/>
    <property type="match status" value="1"/>
</dbReference>
<proteinExistence type="predicted"/>
<organism evidence="1 2">
    <name type="scientific">Achlya hypogyna</name>
    <name type="common">Oomycete</name>
    <name type="synonym">Protoachlya hypogyna</name>
    <dbReference type="NCBI Taxonomy" id="1202772"/>
    <lineage>
        <taxon>Eukaryota</taxon>
        <taxon>Sar</taxon>
        <taxon>Stramenopiles</taxon>
        <taxon>Oomycota</taxon>
        <taxon>Saprolegniomycetes</taxon>
        <taxon>Saprolegniales</taxon>
        <taxon>Achlyaceae</taxon>
        <taxon>Achlya</taxon>
    </lineage>
</organism>
<dbReference type="InterPro" id="IPR036770">
    <property type="entry name" value="Ankyrin_rpt-contain_sf"/>
</dbReference>
<sequence>MECVLTSRELLLGIAAFQPGDHDDTREIKRLVHAVFSTPVAPLGTCAPVHDKIQRWLPKRGADGVRALLEASLGPHLVRYALMFGSVAVFQHLGIKRLMLWGWLAAAEHGHVALFEYLATWSCEHEADALRTAINFGHVDLVAYFYARGHRPRDAFRTACLSGHAGVAAFAHTHGLEEPWTPATVNVVAARGHTAVLQLLHELRYDGFSAMTLAMAAAAGHLDCVQYLMAHLEHCDATGALVAAACNNQHHVAAWLARQAEFHQSAAQHDAGSGSRPAQTSCFV</sequence>